<dbReference type="Proteomes" id="UP001295444">
    <property type="component" value="Chromosome 07"/>
</dbReference>
<sequence length="171" mass="18808">MWHHETEYTSAPGTATSVVHEDVFLDASGEYLYDPQSIRHLGLQNGLYPSILHDSCAVGSAGRWSEKYAGSFGRNTQAGAPRQGNHDPEVRNLVATYRTCTRWDPKTGVKCNLCLEQDKLLDMLSRLSRMLILAAEDFSEGAALDPASLRDWALCCFACWAIGSVTLPQAS</sequence>
<name>A0AAD1SSE1_PELCU</name>
<organism evidence="1 2">
    <name type="scientific">Pelobates cultripes</name>
    <name type="common">Western spadefoot toad</name>
    <dbReference type="NCBI Taxonomy" id="61616"/>
    <lineage>
        <taxon>Eukaryota</taxon>
        <taxon>Metazoa</taxon>
        <taxon>Chordata</taxon>
        <taxon>Craniata</taxon>
        <taxon>Vertebrata</taxon>
        <taxon>Euteleostomi</taxon>
        <taxon>Amphibia</taxon>
        <taxon>Batrachia</taxon>
        <taxon>Anura</taxon>
        <taxon>Pelobatoidea</taxon>
        <taxon>Pelobatidae</taxon>
        <taxon>Pelobates</taxon>
    </lineage>
</organism>
<reference evidence="1" key="1">
    <citation type="submission" date="2022-03" db="EMBL/GenBank/DDBJ databases">
        <authorList>
            <person name="Alioto T."/>
            <person name="Alioto T."/>
            <person name="Gomez Garrido J."/>
        </authorList>
    </citation>
    <scope>NUCLEOTIDE SEQUENCE</scope>
</reference>
<evidence type="ECO:0000313" key="2">
    <source>
        <dbReference type="Proteomes" id="UP001295444"/>
    </source>
</evidence>
<accession>A0AAD1SSE1</accession>
<evidence type="ECO:0000313" key="1">
    <source>
        <dbReference type="EMBL" id="CAH2306727.1"/>
    </source>
</evidence>
<proteinExistence type="predicted"/>
<dbReference type="EMBL" id="OW240918">
    <property type="protein sequence ID" value="CAH2306727.1"/>
    <property type="molecule type" value="Genomic_DNA"/>
</dbReference>
<keyword evidence="2" id="KW-1185">Reference proteome</keyword>
<gene>
    <name evidence="1" type="ORF">PECUL_23A010608</name>
</gene>
<protein>
    <submittedName>
        <fullName evidence="1">Uncharacterized protein</fullName>
    </submittedName>
</protein>
<dbReference type="AlphaFoldDB" id="A0AAD1SSE1"/>